<dbReference type="Pfam" id="PF01895">
    <property type="entry name" value="PhoU"/>
    <property type="match status" value="1"/>
</dbReference>
<evidence type="ECO:0000256" key="2">
    <source>
        <dbReference type="ARBA" id="ARBA00022475"/>
    </source>
</evidence>
<dbReference type="InterPro" id="IPR026022">
    <property type="entry name" value="PhoU_dom"/>
</dbReference>
<feature type="transmembrane region" description="Helical" evidence="6">
    <location>
        <begin position="68"/>
        <end position="92"/>
    </location>
</feature>
<evidence type="ECO:0000313" key="8">
    <source>
        <dbReference type="EMBL" id="BAQ47686.1"/>
    </source>
</evidence>
<evidence type="ECO:0000313" key="9">
    <source>
        <dbReference type="Proteomes" id="UP000061432"/>
    </source>
</evidence>
<feature type="transmembrane region" description="Helical" evidence="6">
    <location>
        <begin position="40"/>
        <end position="61"/>
    </location>
</feature>
<dbReference type="NCBIfam" id="TIGR00704">
    <property type="entry name" value="NaPi_cotrn_rel"/>
    <property type="match status" value="1"/>
</dbReference>
<dbReference type="SUPFAM" id="SSF109755">
    <property type="entry name" value="PhoU-like"/>
    <property type="match status" value="1"/>
</dbReference>
<dbReference type="AlphaFoldDB" id="A0A0C6F4P0"/>
<dbReference type="GO" id="GO:0044341">
    <property type="term" value="P:sodium-dependent phosphate transport"/>
    <property type="evidence" value="ECO:0007669"/>
    <property type="project" value="InterPro"/>
</dbReference>
<dbReference type="EMBL" id="AP014704">
    <property type="protein sequence ID" value="BAQ47686.1"/>
    <property type="molecule type" value="Genomic_DNA"/>
</dbReference>
<protein>
    <submittedName>
        <fullName evidence="8">Na/Pi cotransporter</fullName>
    </submittedName>
</protein>
<dbReference type="InterPro" id="IPR004633">
    <property type="entry name" value="NaPi_cotrn-rel/YqeW-like"/>
</dbReference>
<comment type="subcellular location">
    <subcellularLocation>
        <location evidence="1">Cell membrane</location>
        <topology evidence="1">Multi-pass membrane protein</topology>
    </subcellularLocation>
</comment>
<dbReference type="GO" id="GO:0005886">
    <property type="term" value="C:plasma membrane"/>
    <property type="evidence" value="ECO:0007669"/>
    <property type="project" value="UniProtKB-SubCell"/>
</dbReference>
<dbReference type="InterPro" id="IPR038078">
    <property type="entry name" value="PhoU-like_sf"/>
</dbReference>
<reference evidence="9" key="2">
    <citation type="submission" date="2015-01" db="EMBL/GenBank/DDBJ databases">
        <title>Complete genome sequence of Methylobacterium aquaticum strain 22A.</title>
        <authorList>
            <person name="Tani A."/>
            <person name="Ogura Y."/>
            <person name="Hayashi T."/>
        </authorList>
    </citation>
    <scope>NUCLEOTIDE SEQUENCE [LARGE SCALE GENOMIC DNA]</scope>
    <source>
        <strain evidence="9">MA-22A</strain>
    </source>
</reference>
<accession>A0A0C6F4P0</accession>
<organism evidence="8 9">
    <name type="scientific">Methylobacterium aquaticum</name>
    <dbReference type="NCBI Taxonomy" id="270351"/>
    <lineage>
        <taxon>Bacteria</taxon>
        <taxon>Pseudomonadati</taxon>
        <taxon>Pseudomonadota</taxon>
        <taxon>Alphaproteobacteria</taxon>
        <taxon>Hyphomicrobiales</taxon>
        <taxon>Methylobacteriaceae</taxon>
        <taxon>Methylobacterium</taxon>
    </lineage>
</organism>
<name>A0A0C6F4P0_9HYPH</name>
<keyword evidence="2" id="KW-1003">Cell membrane</keyword>
<dbReference type="RefSeq" id="WP_060848578.1">
    <property type="nucleotide sequence ID" value="NZ_AP014704.1"/>
</dbReference>
<proteinExistence type="predicted"/>
<evidence type="ECO:0000259" key="7">
    <source>
        <dbReference type="Pfam" id="PF01895"/>
    </source>
</evidence>
<gene>
    <name evidence="8" type="primary">nptA</name>
    <name evidence="8" type="ORF">Maq22A_c23715</name>
</gene>
<feature type="domain" description="PhoU" evidence="7">
    <location>
        <begin position="344"/>
        <end position="423"/>
    </location>
</feature>
<keyword evidence="3 6" id="KW-0812">Transmembrane</keyword>
<feature type="transmembrane region" description="Helical" evidence="6">
    <location>
        <begin position="285"/>
        <end position="305"/>
    </location>
</feature>
<dbReference type="Pfam" id="PF02690">
    <property type="entry name" value="Na_Pi_cotrans"/>
    <property type="match status" value="2"/>
</dbReference>
<feature type="transmembrane region" description="Helical" evidence="6">
    <location>
        <begin position="247"/>
        <end position="265"/>
    </location>
</feature>
<feature type="transmembrane region" description="Helical" evidence="6">
    <location>
        <begin position="133"/>
        <end position="155"/>
    </location>
</feature>
<keyword evidence="4 6" id="KW-1133">Transmembrane helix</keyword>
<feature type="transmembrane region" description="Helical" evidence="6">
    <location>
        <begin position="175"/>
        <end position="199"/>
    </location>
</feature>
<dbReference type="PANTHER" id="PTHR10010:SF46">
    <property type="entry name" value="SODIUM-DEPENDENT PHOSPHATE TRANSPORT PROTEIN 2B"/>
    <property type="match status" value="1"/>
</dbReference>
<evidence type="ECO:0000256" key="6">
    <source>
        <dbReference type="SAM" id="Phobius"/>
    </source>
</evidence>
<evidence type="ECO:0000256" key="5">
    <source>
        <dbReference type="ARBA" id="ARBA00023136"/>
    </source>
</evidence>
<evidence type="ECO:0000256" key="3">
    <source>
        <dbReference type="ARBA" id="ARBA00022692"/>
    </source>
</evidence>
<dbReference type="InterPro" id="IPR003841">
    <property type="entry name" value="Na/Pi_transpt"/>
</dbReference>
<dbReference type="KEGG" id="maqu:Maq22A_c23715"/>
<dbReference type="OrthoDB" id="5778511at2"/>
<feature type="transmembrane region" description="Helical" evidence="6">
    <location>
        <begin position="98"/>
        <end position="121"/>
    </location>
</feature>
<dbReference type="NCBIfam" id="NF037997">
    <property type="entry name" value="Na_Pi_symport"/>
    <property type="match status" value="1"/>
</dbReference>
<dbReference type="GO" id="GO:0005436">
    <property type="term" value="F:sodium:phosphate symporter activity"/>
    <property type="evidence" value="ECO:0007669"/>
    <property type="project" value="InterPro"/>
</dbReference>
<sequence>MDTTLTLLDLCGAVALLLWGIHMVQTGVQRALGPHLRRLLGVALGNRVKALAAGLGVTALLQSSTATGLMVASFAGAGLVAVVPALAVMLGANIGTTLIVQVLSFDVARVAPVLVLVGVILFRRGSEPRTRDLGRAAIGLGLMLMALSRLVEVITPYEDVPALRVLLGAVATDRLIALMLGAVLTWAAHSSVAIVLLVMSFTQAGVLPFEAGMALVLGANLGSALNPVLEGARDGEAAGRRVALGNLLTRAAGCAVALPCLGLIGPLAVTWQPDLSRAVADFHTAFNLALALVFLPLLGPFAALLRRLVPERIDAHDPGRPIHLDEAALETPPVALGAAGREALRMADVLAEMMAGAGEALTGGDRAKVTEIRRMDDTLDRLNGAIKAYLVRLDPEALSEDDERRIAALVAFTTNLEHAGDILSRNVMTHAAKRLKRGLAFSSEGRTEVEALLARLQANLGAAGAAFLTEDPRAARRLADEKAVFRDLEARSTEAHFRRLREAGGSAGTGPAEASALYPDLVRDLKRVNDHLVAGAAYPILESRGALRASRLEAP</sequence>
<evidence type="ECO:0000256" key="1">
    <source>
        <dbReference type="ARBA" id="ARBA00004651"/>
    </source>
</evidence>
<dbReference type="Proteomes" id="UP000061432">
    <property type="component" value="Chromosome"/>
</dbReference>
<keyword evidence="5 6" id="KW-0472">Membrane</keyword>
<dbReference type="Gene3D" id="1.20.58.220">
    <property type="entry name" value="Phosphate transport system protein phou homolog 2, domain 2"/>
    <property type="match status" value="1"/>
</dbReference>
<evidence type="ECO:0000256" key="4">
    <source>
        <dbReference type="ARBA" id="ARBA00022989"/>
    </source>
</evidence>
<reference evidence="8 9" key="1">
    <citation type="journal article" date="2015" name="Genome Announc.">
        <title>Complete Genome Sequence of Methylobacterium aquaticum Strain 22A, Isolated from Racomitrium japonicum Moss.</title>
        <authorList>
            <person name="Tani A."/>
            <person name="Ogura Y."/>
            <person name="Hayashi T."/>
            <person name="Kimbara K."/>
        </authorList>
    </citation>
    <scope>NUCLEOTIDE SEQUENCE [LARGE SCALE GENOMIC DNA]</scope>
    <source>
        <strain evidence="8 9">MA-22A</strain>
    </source>
</reference>
<dbReference type="PANTHER" id="PTHR10010">
    <property type="entry name" value="SOLUTE CARRIER FAMILY 34 SODIUM PHOSPHATE , MEMBER 2-RELATED"/>
    <property type="match status" value="1"/>
</dbReference>
<dbReference type="PATRIC" id="fig|270351.10.peg.4559"/>